<gene>
    <name evidence="1" type="ORF">GCM10025872_23890</name>
</gene>
<protein>
    <submittedName>
        <fullName evidence="1">Uncharacterized protein</fullName>
    </submittedName>
</protein>
<sequence length="57" mass="5880">MLEEGALTVDDLLARRTRTTFDPAAAAAAVPVAERVLATFDTEVTAAAPGRPTPGAR</sequence>
<dbReference type="EMBL" id="AP027735">
    <property type="protein sequence ID" value="BDZ58732.1"/>
    <property type="molecule type" value="Genomic_DNA"/>
</dbReference>
<reference evidence="1" key="1">
    <citation type="journal article" date="2014" name="Int. J. Syst. Evol. Microbiol.">
        <title>Complete genome of a new Firmicutes species belonging to the dominant human colonic microbiota ('Ruminococcus bicirculans') reveals two chromosomes and a selective capacity to utilize plant glucans.</title>
        <authorList>
            <consortium name="NISC Comparative Sequencing Program"/>
            <person name="Wegmann U."/>
            <person name="Louis P."/>
            <person name="Goesmann A."/>
            <person name="Henrissat B."/>
            <person name="Duncan S.H."/>
            <person name="Flint H.J."/>
        </authorList>
    </citation>
    <scope>NUCLEOTIDE SEQUENCE</scope>
    <source>
        <strain evidence="1">NBRC 110608</strain>
    </source>
</reference>
<organism evidence="1">
    <name type="scientific">Barrientosiimonas endolithica</name>
    <dbReference type="NCBI Taxonomy" id="1535208"/>
    <lineage>
        <taxon>Bacteria</taxon>
        <taxon>Bacillati</taxon>
        <taxon>Actinomycetota</taxon>
        <taxon>Actinomycetes</taxon>
        <taxon>Micrococcales</taxon>
        <taxon>Dermacoccaceae</taxon>
        <taxon>Barrientosiimonas</taxon>
    </lineage>
</organism>
<reference evidence="1" key="2">
    <citation type="submission" date="2023-02" db="EMBL/GenBank/DDBJ databases">
        <authorList>
            <person name="Sun Q."/>
            <person name="Mori K."/>
        </authorList>
    </citation>
    <scope>NUCLEOTIDE SEQUENCE</scope>
    <source>
        <strain evidence="1">NBRC 110608</strain>
    </source>
</reference>
<dbReference type="Gene3D" id="1.10.8.870">
    <property type="entry name" value="Alpha-glycerophosphate oxidase, cap domain"/>
    <property type="match status" value="1"/>
</dbReference>
<evidence type="ECO:0000313" key="1">
    <source>
        <dbReference type="EMBL" id="BDZ58732.1"/>
    </source>
</evidence>
<name>A0ABM8HCQ5_9MICO</name>
<proteinExistence type="predicted"/>
<accession>A0ABM8HCQ5</accession>
<dbReference type="InterPro" id="IPR038299">
    <property type="entry name" value="DAO_C_sf"/>
</dbReference>